<dbReference type="CDD" id="cd10455">
    <property type="entry name" value="GIY-YIG_SLX1"/>
    <property type="match status" value="1"/>
</dbReference>
<dbReference type="FunFam" id="3.40.1440.10:FF:000008">
    <property type="entry name" value="Structure-specific endonuclease subunit SLX1 homolog"/>
    <property type="match status" value="1"/>
</dbReference>
<sequence length="205" mass="24114">MLKLLHDLSEPLVPPKETYVHDEFFGVYCLVSKSDEKIYKNRCYIGYTVDPNRRIRQHNSGKEHGGAKKTDSKGPWDMVCIVHGFPNAISALQFEWAWQNPDKSKRLKRLYMQKDRKETPFAFRFRIVIKMLNTRPWRELALTFRWLTKEYELPFNHNLALPSHMKLAYGKVQKSLVMIPIELNAYTTIRNCDICKSHVAQVISN</sequence>
<evidence type="ECO:0000256" key="8">
    <source>
        <dbReference type="ARBA" id="ARBA00023172"/>
    </source>
</evidence>
<dbReference type="Gene3D" id="3.40.1440.10">
    <property type="entry name" value="GIY-YIG endonuclease"/>
    <property type="match status" value="1"/>
</dbReference>
<feature type="domain" description="GIY-YIG" evidence="11">
    <location>
        <begin position="23"/>
        <end position="110"/>
    </location>
</feature>
<keyword evidence="6" id="KW-0378">Hydrolase</keyword>
<dbReference type="PROSITE" id="PS50164">
    <property type="entry name" value="GIY_YIG"/>
    <property type="match status" value="1"/>
</dbReference>
<keyword evidence="12" id="KW-1185">Reference proteome</keyword>
<reference evidence="13" key="1">
    <citation type="submission" date="2016-11" db="UniProtKB">
        <authorList>
            <consortium name="WormBaseParasite"/>
        </authorList>
    </citation>
    <scope>IDENTIFICATION</scope>
</reference>
<name>A0A1I8BPY4_MELHA</name>
<keyword evidence="5" id="KW-0863">Zinc-finger</keyword>
<proteinExistence type="predicted"/>
<dbReference type="PANTHER" id="PTHR20208:SF10">
    <property type="entry name" value="STRUCTURE-SPECIFIC ENDONUCLEASE SUBUNIT SLX1"/>
    <property type="match status" value="1"/>
</dbReference>
<dbReference type="Proteomes" id="UP000095281">
    <property type="component" value="Unplaced"/>
</dbReference>
<dbReference type="InterPro" id="IPR000305">
    <property type="entry name" value="GIY-YIG_endonuc"/>
</dbReference>
<evidence type="ECO:0000256" key="5">
    <source>
        <dbReference type="ARBA" id="ARBA00022771"/>
    </source>
</evidence>
<evidence type="ECO:0000313" key="12">
    <source>
        <dbReference type="Proteomes" id="UP000095281"/>
    </source>
</evidence>
<dbReference type="OMA" id="RNCDICK"/>
<dbReference type="InterPro" id="IPR035901">
    <property type="entry name" value="GIY-YIG_endonuc_sf"/>
</dbReference>
<dbReference type="GO" id="GO:0008821">
    <property type="term" value="F:crossover junction DNA endonuclease activity"/>
    <property type="evidence" value="ECO:0007669"/>
    <property type="project" value="TreeGrafter"/>
</dbReference>
<dbReference type="SUPFAM" id="SSF82771">
    <property type="entry name" value="GIY-YIG endonuclease"/>
    <property type="match status" value="1"/>
</dbReference>
<evidence type="ECO:0000256" key="2">
    <source>
        <dbReference type="ARBA" id="ARBA00022723"/>
    </source>
</evidence>
<evidence type="ECO:0000256" key="10">
    <source>
        <dbReference type="ARBA" id="ARBA00023242"/>
    </source>
</evidence>
<dbReference type="PANTHER" id="PTHR20208">
    <property type="entry name" value="STRUCTURE-SPECIFIC ENDONUCLEASE SUBUNIT SLX1"/>
    <property type="match status" value="1"/>
</dbReference>
<keyword evidence="9" id="KW-0234">DNA repair</keyword>
<dbReference type="GO" id="GO:0000724">
    <property type="term" value="P:double-strand break repair via homologous recombination"/>
    <property type="evidence" value="ECO:0007669"/>
    <property type="project" value="TreeGrafter"/>
</dbReference>
<dbReference type="AlphaFoldDB" id="A0A1I8BPY4"/>
<evidence type="ECO:0000313" key="13">
    <source>
        <dbReference type="WBParaSite" id="MhA1_Contig402.frz3.fgene4"/>
    </source>
</evidence>
<evidence type="ECO:0000256" key="7">
    <source>
        <dbReference type="ARBA" id="ARBA00022833"/>
    </source>
</evidence>
<dbReference type="SMART" id="SM00465">
    <property type="entry name" value="GIYc"/>
    <property type="match status" value="1"/>
</dbReference>
<dbReference type="GO" id="GO:0033557">
    <property type="term" value="C:Slx1-Slx4 complex"/>
    <property type="evidence" value="ECO:0007669"/>
    <property type="project" value="TreeGrafter"/>
</dbReference>
<accession>A0A1I8BPY4</accession>
<evidence type="ECO:0000259" key="11">
    <source>
        <dbReference type="PROSITE" id="PS50164"/>
    </source>
</evidence>
<dbReference type="GO" id="GO:0008270">
    <property type="term" value="F:zinc ion binding"/>
    <property type="evidence" value="ECO:0007669"/>
    <property type="project" value="UniProtKB-KW"/>
</dbReference>
<keyword evidence="2" id="KW-0479">Metal-binding</keyword>
<evidence type="ECO:0000256" key="3">
    <source>
        <dbReference type="ARBA" id="ARBA00022759"/>
    </source>
</evidence>
<keyword evidence="3" id="KW-0255">Endonuclease</keyword>
<keyword evidence="1" id="KW-0540">Nuclease</keyword>
<dbReference type="InterPro" id="IPR050381">
    <property type="entry name" value="SLX1_endonuclease"/>
</dbReference>
<organism evidence="12 13">
    <name type="scientific">Meloidogyne hapla</name>
    <name type="common">Root-knot nematode worm</name>
    <dbReference type="NCBI Taxonomy" id="6305"/>
    <lineage>
        <taxon>Eukaryota</taxon>
        <taxon>Metazoa</taxon>
        <taxon>Ecdysozoa</taxon>
        <taxon>Nematoda</taxon>
        <taxon>Chromadorea</taxon>
        <taxon>Rhabditida</taxon>
        <taxon>Tylenchina</taxon>
        <taxon>Tylenchomorpha</taxon>
        <taxon>Tylenchoidea</taxon>
        <taxon>Meloidogynidae</taxon>
        <taxon>Meloidogyninae</taxon>
        <taxon>Meloidogyne</taxon>
    </lineage>
</organism>
<protein>
    <submittedName>
        <fullName evidence="13">GIY-YIG domain-containing protein</fullName>
    </submittedName>
</protein>
<evidence type="ECO:0000256" key="4">
    <source>
        <dbReference type="ARBA" id="ARBA00022763"/>
    </source>
</evidence>
<evidence type="ECO:0000256" key="9">
    <source>
        <dbReference type="ARBA" id="ARBA00023204"/>
    </source>
</evidence>
<keyword evidence="10" id="KW-0539">Nucleus</keyword>
<keyword evidence="8" id="KW-0233">DNA recombination</keyword>
<keyword evidence="4" id="KW-0227">DNA damage</keyword>
<evidence type="ECO:0000256" key="6">
    <source>
        <dbReference type="ARBA" id="ARBA00022801"/>
    </source>
</evidence>
<keyword evidence="7" id="KW-0862">Zinc</keyword>
<dbReference type="GO" id="GO:0017108">
    <property type="term" value="F:5'-flap endonuclease activity"/>
    <property type="evidence" value="ECO:0007669"/>
    <property type="project" value="TreeGrafter"/>
</dbReference>
<dbReference type="WBParaSite" id="MhA1_Contig402.frz3.fgene4">
    <property type="protein sequence ID" value="MhA1_Contig402.frz3.fgene4"/>
    <property type="gene ID" value="MhA1_Contig402.frz3.fgene4"/>
</dbReference>
<evidence type="ECO:0000256" key="1">
    <source>
        <dbReference type="ARBA" id="ARBA00022722"/>
    </source>
</evidence>
<dbReference type="Pfam" id="PF01541">
    <property type="entry name" value="GIY-YIG"/>
    <property type="match status" value="1"/>
</dbReference>